<protein>
    <recommendedName>
        <fullName evidence="14">C2H2-type domain-containing protein</fullName>
    </recommendedName>
</protein>
<evidence type="ECO:0000256" key="6">
    <source>
        <dbReference type="ARBA" id="ARBA00022771"/>
    </source>
</evidence>
<comment type="subcellular location">
    <subcellularLocation>
        <location evidence="2">Nucleus</location>
    </subcellularLocation>
</comment>
<evidence type="ECO:0000256" key="11">
    <source>
        <dbReference type="ARBA" id="ARBA00023242"/>
    </source>
</evidence>
<organism evidence="15 16">
    <name type="scientific">Aquarana catesbeiana</name>
    <name type="common">American bullfrog</name>
    <name type="synonym">Rana catesbeiana</name>
    <dbReference type="NCBI Taxonomy" id="8400"/>
    <lineage>
        <taxon>Eukaryota</taxon>
        <taxon>Metazoa</taxon>
        <taxon>Chordata</taxon>
        <taxon>Craniata</taxon>
        <taxon>Vertebrata</taxon>
        <taxon>Euteleostomi</taxon>
        <taxon>Amphibia</taxon>
        <taxon>Batrachia</taxon>
        <taxon>Anura</taxon>
        <taxon>Neobatrachia</taxon>
        <taxon>Ranoidea</taxon>
        <taxon>Ranidae</taxon>
        <taxon>Aquarana</taxon>
    </lineage>
</organism>
<evidence type="ECO:0000313" key="15">
    <source>
        <dbReference type="EMBL" id="PIO24552.1"/>
    </source>
</evidence>
<feature type="domain" description="C2H2-type" evidence="14">
    <location>
        <begin position="294"/>
        <end position="321"/>
    </location>
</feature>
<dbReference type="EMBL" id="KV955939">
    <property type="protein sequence ID" value="PIO24552.1"/>
    <property type="molecule type" value="Genomic_DNA"/>
</dbReference>
<dbReference type="InterPro" id="IPR013087">
    <property type="entry name" value="Znf_C2H2_type"/>
</dbReference>
<keyword evidence="4" id="KW-0479">Metal-binding</keyword>
<dbReference type="PROSITE" id="PS50157">
    <property type="entry name" value="ZINC_FINGER_C2H2_2"/>
    <property type="match status" value="9"/>
</dbReference>
<evidence type="ECO:0000313" key="16">
    <source>
        <dbReference type="Proteomes" id="UP000228934"/>
    </source>
</evidence>
<gene>
    <name evidence="15" type="ORF">AB205_0147070</name>
</gene>
<dbReference type="Pfam" id="PF00096">
    <property type="entry name" value="zf-C2H2"/>
    <property type="match status" value="8"/>
</dbReference>
<evidence type="ECO:0000256" key="10">
    <source>
        <dbReference type="ARBA" id="ARBA00023163"/>
    </source>
</evidence>
<feature type="domain" description="C2H2-type" evidence="14">
    <location>
        <begin position="322"/>
        <end position="349"/>
    </location>
</feature>
<evidence type="ECO:0000259" key="14">
    <source>
        <dbReference type="PROSITE" id="PS50157"/>
    </source>
</evidence>
<dbReference type="SUPFAM" id="SSF57667">
    <property type="entry name" value="beta-beta-alpha zinc fingers"/>
    <property type="match status" value="5"/>
</dbReference>
<evidence type="ECO:0000256" key="4">
    <source>
        <dbReference type="ARBA" id="ARBA00022723"/>
    </source>
</evidence>
<feature type="domain" description="C2H2-type" evidence="14">
    <location>
        <begin position="238"/>
        <end position="265"/>
    </location>
</feature>
<keyword evidence="11" id="KW-0539">Nucleus</keyword>
<dbReference type="InterPro" id="IPR036236">
    <property type="entry name" value="Znf_C2H2_sf"/>
</dbReference>
<accession>A0A2G9R9J1</accession>
<keyword evidence="7" id="KW-0862">Zinc</keyword>
<proteinExistence type="inferred from homology"/>
<dbReference type="FunFam" id="3.30.160.60:FF:000295">
    <property type="entry name" value="zinc finger protein 19"/>
    <property type="match status" value="1"/>
</dbReference>
<dbReference type="FunFam" id="3.30.160.60:FF:002343">
    <property type="entry name" value="Zinc finger protein 33A"/>
    <property type="match status" value="1"/>
</dbReference>
<feature type="domain" description="C2H2-type" evidence="14">
    <location>
        <begin position="266"/>
        <end position="293"/>
    </location>
</feature>
<dbReference type="GO" id="GO:0000785">
    <property type="term" value="C:chromatin"/>
    <property type="evidence" value="ECO:0007669"/>
    <property type="project" value="TreeGrafter"/>
</dbReference>
<dbReference type="SMART" id="SM00355">
    <property type="entry name" value="ZnF_C2H2"/>
    <property type="match status" value="9"/>
</dbReference>
<evidence type="ECO:0000256" key="7">
    <source>
        <dbReference type="ARBA" id="ARBA00022833"/>
    </source>
</evidence>
<sequence length="469" mass="53342">MTDPMRLEEQRKTITEKILNLTLEIIYLVTGETEHLIKVEVTEREETFLRTDVQCKTEKIPTDGSSNRNPPERCPRPLYSRNSTQEHQEIPQEVQEENWTEYNTKDRETQEQTYVMGDEPCEEEDIPPEISTDGRYRDYNVEKRPIVARDSVVVDDVTSDSSEANSITPDLHPVILSADLLSDPSTHGGNFPDHLPAITQSTDHIEGGAFLCSECGKGFTQRSELGFHQRTHTGMKTYSCSKCGKCFNHKAHFMSHERTHTGEKPFSCPECGRCFAEISNLTKHQRSHTGEKPFSCSECGKSFTRRGYLISHRRIHSGEKPYSCTECGKCFAFRSDLAKHKRIHTGDCPYSCSECGKGFAQKSNLVQHQRIHAGDHPYSCSECGKWFSCKRHLIGHQKTHTGDRPYSCSECGKGFIYKSSLVRHEKIHSGEDPYLCPECGKRFSRRSTLTSHLSFHRRQKVPGQGVVAE</sequence>
<evidence type="ECO:0000256" key="9">
    <source>
        <dbReference type="ARBA" id="ARBA00023125"/>
    </source>
</evidence>
<dbReference type="FunFam" id="3.30.160.60:FF:000012">
    <property type="entry name" value="RB-associated KRAB zinc finger protein-like"/>
    <property type="match status" value="1"/>
</dbReference>
<evidence type="ECO:0000256" key="3">
    <source>
        <dbReference type="ARBA" id="ARBA00006991"/>
    </source>
</evidence>
<feature type="domain" description="C2H2-type" evidence="14">
    <location>
        <begin position="406"/>
        <end position="433"/>
    </location>
</feature>
<keyword evidence="9" id="KW-0238">DNA-binding</keyword>
<feature type="region of interest" description="Disordered" evidence="13">
    <location>
        <begin position="58"/>
        <end position="95"/>
    </location>
</feature>
<dbReference type="PANTHER" id="PTHR14003:SF23">
    <property type="entry name" value="ZINC FINGER PROTEIN 143"/>
    <property type="match status" value="1"/>
</dbReference>
<evidence type="ECO:0000256" key="1">
    <source>
        <dbReference type="ARBA" id="ARBA00003767"/>
    </source>
</evidence>
<evidence type="ECO:0000256" key="2">
    <source>
        <dbReference type="ARBA" id="ARBA00004123"/>
    </source>
</evidence>
<dbReference type="GO" id="GO:0000981">
    <property type="term" value="F:DNA-binding transcription factor activity, RNA polymerase II-specific"/>
    <property type="evidence" value="ECO:0007669"/>
    <property type="project" value="TreeGrafter"/>
</dbReference>
<dbReference type="FunFam" id="3.30.160.60:FF:002063">
    <property type="entry name" value="RB associated KRAB zinc finger"/>
    <property type="match status" value="1"/>
</dbReference>
<dbReference type="GO" id="GO:0031519">
    <property type="term" value="C:PcG protein complex"/>
    <property type="evidence" value="ECO:0007669"/>
    <property type="project" value="TreeGrafter"/>
</dbReference>
<comment type="function">
    <text evidence="1">May be involved in transcriptional regulation.</text>
</comment>
<dbReference type="GO" id="GO:0008270">
    <property type="term" value="F:zinc ion binding"/>
    <property type="evidence" value="ECO:0007669"/>
    <property type="project" value="UniProtKB-KW"/>
</dbReference>
<dbReference type="FunFam" id="3.30.160.60:FF:000478">
    <property type="entry name" value="Zinc finger protein 133"/>
    <property type="match status" value="2"/>
</dbReference>
<evidence type="ECO:0000256" key="5">
    <source>
        <dbReference type="ARBA" id="ARBA00022737"/>
    </source>
</evidence>
<feature type="domain" description="C2H2-type" evidence="14">
    <location>
        <begin position="350"/>
        <end position="377"/>
    </location>
</feature>
<evidence type="ECO:0000256" key="13">
    <source>
        <dbReference type="SAM" id="MobiDB-lite"/>
    </source>
</evidence>
<keyword evidence="10" id="KW-0804">Transcription</keyword>
<dbReference type="Pfam" id="PF13894">
    <property type="entry name" value="zf-C2H2_4"/>
    <property type="match status" value="1"/>
</dbReference>
<dbReference type="FunFam" id="3.30.160.60:FF:000342">
    <property type="entry name" value="zinc finger protein 394"/>
    <property type="match status" value="1"/>
</dbReference>
<keyword evidence="6 12" id="KW-0863">Zinc-finger</keyword>
<feature type="domain" description="C2H2-type" evidence="14">
    <location>
        <begin position="434"/>
        <end position="461"/>
    </location>
</feature>
<dbReference type="Proteomes" id="UP000228934">
    <property type="component" value="Unassembled WGS sequence"/>
</dbReference>
<dbReference type="OrthoDB" id="10316053at2759"/>
<dbReference type="GO" id="GO:0005667">
    <property type="term" value="C:transcription regulator complex"/>
    <property type="evidence" value="ECO:0007669"/>
    <property type="project" value="TreeGrafter"/>
</dbReference>
<feature type="domain" description="C2H2-type" evidence="14">
    <location>
        <begin position="378"/>
        <end position="405"/>
    </location>
</feature>
<dbReference type="AlphaFoldDB" id="A0A2G9R9J1"/>
<evidence type="ECO:0000256" key="12">
    <source>
        <dbReference type="PROSITE-ProRule" id="PRU00042"/>
    </source>
</evidence>
<comment type="similarity">
    <text evidence="3">Belongs to the krueppel C2H2-type zinc-finger protein family.</text>
</comment>
<dbReference type="PROSITE" id="PS00028">
    <property type="entry name" value="ZINC_FINGER_C2H2_1"/>
    <property type="match status" value="9"/>
</dbReference>
<evidence type="ECO:0000256" key="8">
    <source>
        <dbReference type="ARBA" id="ARBA00023015"/>
    </source>
</evidence>
<keyword evidence="8" id="KW-0805">Transcription regulation</keyword>
<dbReference type="FunFam" id="3.30.160.60:FF:000690">
    <property type="entry name" value="Zinc finger protein 354C"/>
    <property type="match status" value="1"/>
</dbReference>
<feature type="domain" description="C2H2-type" evidence="14">
    <location>
        <begin position="210"/>
        <end position="237"/>
    </location>
</feature>
<dbReference type="Gene3D" id="3.30.160.60">
    <property type="entry name" value="Classic Zinc Finger"/>
    <property type="match status" value="9"/>
</dbReference>
<keyword evidence="16" id="KW-1185">Reference proteome</keyword>
<keyword evidence="5" id="KW-0677">Repeat</keyword>
<dbReference type="FunFam" id="3.30.160.60:FF:001767">
    <property type="entry name" value="Zinc finger protein 629"/>
    <property type="match status" value="1"/>
</dbReference>
<reference evidence="16" key="1">
    <citation type="journal article" date="2017" name="Nat. Commun.">
        <title>The North American bullfrog draft genome provides insight into hormonal regulation of long noncoding RNA.</title>
        <authorList>
            <person name="Hammond S.A."/>
            <person name="Warren R.L."/>
            <person name="Vandervalk B.P."/>
            <person name="Kucuk E."/>
            <person name="Khan H."/>
            <person name="Gibb E.A."/>
            <person name="Pandoh P."/>
            <person name="Kirk H."/>
            <person name="Zhao Y."/>
            <person name="Jones M."/>
            <person name="Mungall A.J."/>
            <person name="Coope R."/>
            <person name="Pleasance S."/>
            <person name="Moore R.A."/>
            <person name="Holt R.A."/>
            <person name="Round J.M."/>
            <person name="Ohora S."/>
            <person name="Walle B.V."/>
            <person name="Veldhoen N."/>
            <person name="Helbing C.C."/>
            <person name="Birol I."/>
        </authorList>
    </citation>
    <scope>NUCLEOTIDE SEQUENCE [LARGE SCALE GENOMIC DNA]</scope>
</reference>
<dbReference type="GO" id="GO:0000978">
    <property type="term" value="F:RNA polymerase II cis-regulatory region sequence-specific DNA binding"/>
    <property type="evidence" value="ECO:0007669"/>
    <property type="project" value="TreeGrafter"/>
</dbReference>
<name>A0A2G9R9J1_AQUCT</name>
<dbReference type="PANTHER" id="PTHR14003">
    <property type="entry name" value="TRANSCRIPTIONAL REPRESSOR PROTEIN YY"/>
    <property type="match status" value="1"/>
</dbReference>